<dbReference type="OrthoDB" id="3763345at2759"/>
<dbReference type="EMBL" id="ML977385">
    <property type="protein sequence ID" value="KAF2105289.1"/>
    <property type="molecule type" value="Genomic_DNA"/>
</dbReference>
<name>A0A6A5YDB6_9PLEO</name>
<gene>
    <name evidence="1" type="ORF">BDV96DRAFT_626317</name>
</gene>
<reference evidence="1" key="1">
    <citation type="journal article" date="2020" name="Stud. Mycol.">
        <title>101 Dothideomycetes genomes: a test case for predicting lifestyles and emergence of pathogens.</title>
        <authorList>
            <person name="Haridas S."/>
            <person name="Albert R."/>
            <person name="Binder M."/>
            <person name="Bloem J."/>
            <person name="Labutti K."/>
            <person name="Salamov A."/>
            <person name="Andreopoulos B."/>
            <person name="Baker S."/>
            <person name="Barry K."/>
            <person name="Bills G."/>
            <person name="Bluhm B."/>
            <person name="Cannon C."/>
            <person name="Castanera R."/>
            <person name="Culley D."/>
            <person name="Daum C."/>
            <person name="Ezra D."/>
            <person name="Gonzalez J."/>
            <person name="Henrissat B."/>
            <person name="Kuo A."/>
            <person name="Liang C."/>
            <person name="Lipzen A."/>
            <person name="Lutzoni F."/>
            <person name="Magnuson J."/>
            <person name="Mondo S."/>
            <person name="Nolan M."/>
            <person name="Ohm R."/>
            <person name="Pangilinan J."/>
            <person name="Park H.-J."/>
            <person name="Ramirez L."/>
            <person name="Alfaro M."/>
            <person name="Sun H."/>
            <person name="Tritt A."/>
            <person name="Yoshinaga Y."/>
            <person name="Zwiers L.-H."/>
            <person name="Turgeon B."/>
            <person name="Goodwin S."/>
            <person name="Spatafora J."/>
            <person name="Crous P."/>
            <person name="Grigoriev I."/>
        </authorList>
    </citation>
    <scope>NUCLEOTIDE SEQUENCE</scope>
    <source>
        <strain evidence="1">CBS 627.86</strain>
    </source>
</reference>
<accession>A0A6A5YDB6</accession>
<evidence type="ECO:0000313" key="1">
    <source>
        <dbReference type="EMBL" id="KAF2105289.1"/>
    </source>
</evidence>
<proteinExistence type="predicted"/>
<keyword evidence="2" id="KW-1185">Reference proteome</keyword>
<dbReference type="Proteomes" id="UP000799770">
    <property type="component" value="Unassembled WGS sequence"/>
</dbReference>
<evidence type="ECO:0000313" key="2">
    <source>
        <dbReference type="Proteomes" id="UP000799770"/>
    </source>
</evidence>
<dbReference type="AlphaFoldDB" id="A0A6A5YDB6"/>
<sequence>MSASTLVLQLKGLLVKIEQLQPKLCKVSPTEDQWEDLSSFSGKLTTLAKGVEDEIRVLKKSRTQRAWRESEEHRRNAQSARFELLARGLLKNPHIFRRNIIMIFEGPKNSKFDSEDVELRKESTRKRCELIRSLSPDGVISWSIAFAPTLWAGGSIAADVFTCLLDAVEPDLAQAWPSTIRETLHLLREDEESLENCHEYNELVIGLDFGQAKVPSAIDDKLPQQTDRRKRRRIEDGNVQEDSMSVQLISPLDENREMKHMYTNAPASDISKIPEPFHTFIQNSRLWKWERSQGIPRTACWGTLFPKGDAQDASLTIWGGHEDGYQLNEAFGLQLALSS</sequence>
<protein>
    <submittedName>
        <fullName evidence="1">Uncharacterized protein</fullName>
    </submittedName>
</protein>
<organism evidence="1 2">
    <name type="scientific">Lophiotrema nucula</name>
    <dbReference type="NCBI Taxonomy" id="690887"/>
    <lineage>
        <taxon>Eukaryota</taxon>
        <taxon>Fungi</taxon>
        <taxon>Dikarya</taxon>
        <taxon>Ascomycota</taxon>
        <taxon>Pezizomycotina</taxon>
        <taxon>Dothideomycetes</taxon>
        <taxon>Pleosporomycetidae</taxon>
        <taxon>Pleosporales</taxon>
        <taxon>Lophiotremataceae</taxon>
        <taxon>Lophiotrema</taxon>
    </lineage>
</organism>